<feature type="region of interest" description="Disordered" evidence="1">
    <location>
        <begin position="176"/>
        <end position="232"/>
    </location>
</feature>
<feature type="compositionally biased region" description="Polar residues" evidence="1">
    <location>
        <begin position="214"/>
        <end position="229"/>
    </location>
</feature>
<feature type="compositionally biased region" description="Basic and acidic residues" evidence="1">
    <location>
        <begin position="197"/>
        <end position="208"/>
    </location>
</feature>
<accession>A0AA40EHE3</accession>
<comment type="caution">
    <text evidence="2">The sequence shown here is derived from an EMBL/GenBank/DDBJ whole genome shotgun (WGS) entry which is preliminary data.</text>
</comment>
<proteinExistence type="predicted"/>
<gene>
    <name evidence="2" type="ORF">B0T18DRAFT_252933</name>
</gene>
<feature type="region of interest" description="Disordered" evidence="1">
    <location>
        <begin position="109"/>
        <end position="145"/>
    </location>
</feature>
<organism evidence="2 3">
    <name type="scientific">Schizothecium vesticola</name>
    <dbReference type="NCBI Taxonomy" id="314040"/>
    <lineage>
        <taxon>Eukaryota</taxon>
        <taxon>Fungi</taxon>
        <taxon>Dikarya</taxon>
        <taxon>Ascomycota</taxon>
        <taxon>Pezizomycotina</taxon>
        <taxon>Sordariomycetes</taxon>
        <taxon>Sordariomycetidae</taxon>
        <taxon>Sordariales</taxon>
        <taxon>Schizotheciaceae</taxon>
        <taxon>Schizothecium</taxon>
    </lineage>
</organism>
<dbReference type="AlphaFoldDB" id="A0AA40EHE3"/>
<evidence type="ECO:0000313" key="2">
    <source>
        <dbReference type="EMBL" id="KAK0738802.1"/>
    </source>
</evidence>
<dbReference type="Proteomes" id="UP001172155">
    <property type="component" value="Unassembled WGS sequence"/>
</dbReference>
<feature type="compositionally biased region" description="Basic and acidic residues" evidence="1">
    <location>
        <begin position="327"/>
        <end position="345"/>
    </location>
</feature>
<feature type="region of interest" description="Disordered" evidence="1">
    <location>
        <begin position="325"/>
        <end position="345"/>
    </location>
</feature>
<feature type="region of interest" description="Disordered" evidence="1">
    <location>
        <begin position="36"/>
        <end position="96"/>
    </location>
</feature>
<evidence type="ECO:0000313" key="3">
    <source>
        <dbReference type="Proteomes" id="UP001172155"/>
    </source>
</evidence>
<feature type="compositionally biased region" description="Pro residues" evidence="1">
    <location>
        <begin position="133"/>
        <end position="142"/>
    </location>
</feature>
<sequence length="384" mass="43220">MCLKEIYYNTYADGAKDVTEKLYPCREGRVSHQPEVHKYDRTLPYTSKSRDGIPDSPRALRSSHQFLGDLPTPPRRSKSPSPAHRERRDSVTYIPGSGVADILKASSKHLHAHHERLPTRRSSRHSHHHVAVPPSPPEPPALPKLKRSMTSPHYVVIEQGQPRLGKHDVPLGGPIHVVDEAPRPRRRNSTKAYVVQDDERERRREKRDQKRRLSTTFPEVTTAAGSSSIPKVYVSEPPRLGLRRSNTATATIAASLASTTSIGSSSAAKQHPSKRLRFEDEVRRARERQNAEIAKRMTQPQVHQEAAAATGGLKGILKKATAMGSFKGKERAAEPTSREREELDLYDRDRLAARFAAGDEGSDTARERRSRRTKVWTGDRYQYL</sequence>
<name>A0AA40EHE3_9PEZI</name>
<feature type="compositionally biased region" description="Basic residues" evidence="1">
    <location>
        <begin position="109"/>
        <end position="130"/>
    </location>
</feature>
<reference evidence="2" key="1">
    <citation type="submission" date="2023-06" db="EMBL/GenBank/DDBJ databases">
        <title>Genome-scale phylogeny and comparative genomics of the fungal order Sordariales.</title>
        <authorList>
            <consortium name="Lawrence Berkeley National Laboratory"/>
            <person name="Hensen N."/>
            <person name="Bonometti L."/>
            <person name="Westerberg I."/>
            <person name="Brannstrom I.O."/>
            <person name="Guillou S."/>
            <person name="Cros-Aarteil S."/>
            <person name="Calhoun S."/>
            <person name="Haridas S."/>
            <person name="Kuo A."/>
            <person name="Mondo S."/>
            <person name="Pangilinan J."/>
            <person name="Riley R."/>
            <person name="LaButti K."/>
            <person name="Andreopoulos B."/>
            <person name="Lipzen A."/>
            <person name="Chen C."/>
            <person name="Yanf M."/>
            <person name="Daum C."/>
            <person name="Ng V."/>
            <person name="Clum A."/>
            <person name="Steindorff A."/>
            <person name="Ohm R."/>
            <person name="Martin F."/>
            <person name="Silar P."/>
            <person name="Natvig D."/>
            <person name="Lalanne C."/>
            <person name="Gautier V."/>
            <person name="Ament-velasquez S.L."/>
            <person name="Kruys A."/>
            <person name="Hutchinson M.I."/>
            <person name="Powell A.J."/>
            <person name="Barry K."/>
            <person name="Miller A.N."/>
            <person name="Grigoriev I.V."/>
            <person name="Debuchy R."/>
            <person name="Gladieux P."/>
            <person name="Thoren M.H."/>
            <person name="Johannesson H."/>
        </authorList>
    </citation>
    <scope>NUCLEOTIDE SEQUENCE</scope>
    <source>
        <strain evidence="2">SMH3187-1</strain>
    </source>
</reference>
<protein>
    <submittedName>
        <fullName evidence="2">Uncharacterized protein</fullName>
    </submittedName>
</protein>
<dbReference type="EMBL" id="JAUKUD010000007">
    <property type="protein sequence ID" value="KAK0738802.1"/>
    <property type="molecule type" value="Genomic_DNA"/>
</dbReference>
<evidence type="ECO:0000256" key="1">
    <source>
        <dbReference type="SAM" id="MobiDB-lite"/>
    </source>
</evidence>
<keyword evidence="3" id="KW-1185">Reference proteome</keyword>